<evidence type="ECO:0000313" key="1">
    <source>
        <dbReference type="EMBL" id="AHZ69922.1"/>
    </source>
</evidence>
<dbReference type="AlphaFoldDB" id="A0A024EAU7"/>
<proteinExistence type="predicted"/>
<dbReference type="Proteomes" id="UP000026913">
    <property type="component" value="Chromosome"/>
</dbReference>
<sequence length="284" mass="31026">MVIVLSQVHEELAWYFYKEFIVYNQAIRESYVAACIEAIEACDIDEQIVIRPRGLMVVGDEIEAPSKGSVVGEGTLGFSGKLSAENKSDAQNAFLFASRAANKLYPEEHQGKEWYLRFREVMTLAGWTPVSKYYSDLHVSGTSVRMDKLVLEILGAVVAGVALPGSTTALMLKVAGDAIAALQKRDTAALTVYERNLLENGVGGISAGACVEVEGEAIMAVGAVRFLRKNSSTQVMFTDVDIRNVNLYRGETVFAKNTLVADAVRESIKSKLVPHKDQIVDIDI</sequence>
<evidence type="ECO:0000313" key="2">
    <source>
        <dbReference type="Proteomes" id="UP000026913"/>
    </source>
</evidence>
<reference evidence="1 2" key="1">
    <citation type="journal article" date="2012" name="J. Bacteriol.">
        <title>Genome sequence of cold-adapted Pseudomonas mandelii strain JR-1.</title>
        <authorList>
            <person name="Jang S.H."/>
            <person name="Kim J."/>
            <person name="Kim J."/>
            <person name="Hong S."/>
            <person name="Lee C."/>
        </authorList>
    </citation>
    <scope>NUCLEOTIDE SEQUENCE [LARGE SCALE GENOMIC DNA]</scope>
    <source>
        <strain evidence="1 2">JR-1</strain>
    </source>
</reference>
<dbReference type="KEGG" id="pman:OU5_2843"/>
<gene>
    <name evidence="1" type="ORF">OU5_2843</name>
</gene>
<name>A0A024EAU7_9PSED</name>
<organism evidence="1 2">
    <name type="scientific">Pseudomonas mandelii JR-1</name>
    <dbReference type="NCBI Taxonomy" id="1147786"/>
    <lineage>
        <taxon>Bacteria</taxon>
        <taxon>Pseudomonadati</taxon>
        <taxon>Pseudomonadota</taxon>
        <taxon>Gammaproteobacteria</taxon>
        <taxon>Pseudomonadales</taxon>
        <taxon>Pseudomonadaceae</taxon>
        <taxon>Pseudomonas</taxon>
    </lineage>
</organism>
<dbReference type="HOGENOM" id="CLU_087600_0_0_6"/>
<protein>
    <submittedName>
        <fullName evidence="1">Uncharacterized protein</fullName>
    </submittedName>
</protein>
<dbReference type="EMBL" id="CP005960">
    <property type="protein sequence ID" value="AHZ69922.1"/>
    <property type="molecule type" value="Genomic_DNA"/>
</dbReference>
<accession>A0A024EAU7</accession>